<name>A0AA96GHU9_9BACT</name>
<reference evidence="1 2" key="1">
    <citation type="submission" date="2023-01" db="EMBL/GenBank/DDBJ databases">
        <title>Cultivation and genomic characterization of new, ubiquitous marine nitrite-oxidizing bacteria from the Nitrospirales.</title>
        <authorList>
            <person name="Mueller A.J."/>
            <person name="Daebeler A."/>
            <person name="Herbold C.W."/>
            <person name="Kirkegaard R.H."/>
            <person name="Daims H."/>
        </authorList>
    </citation>
    <scope>NUCLEOTIDE SEQUENCE [LARGE SCALE GENOMIC DNA]</scope>
    <source>
        <strain evidence="1 2">DK</strain>
    </source>
</reference>
<dbReference type="AlphaFoldDB" id="A0AA96GHU9"/>
<evidence type="ECO:0000313" key="1">
    <source>
        <dbReference type="EMBL" id="WNM62151.1"/>
    </source>
</evidence>
<sequence length="455" mass="51412">MADKHSHPMAGSEKGLRSLLTRLEHQSLQPDFQIQRQLALSHALQPYFHPLMVPPLVPLPEEEDLARWFVYADYLPTDGHASLIEQVRDLVTEHVPQEERVWLDSLRHSYMDLLEVQGLEQGNQSTQTRLQSLGDQQIFDVVPHTSPVPYKVGQVLLTRLLRGLADIRLPGPPLILSSSMGKAVFELTNETRREIEIGTGNFALSEWAEFAKSFGYMIMWSVAKVRRGAWAVVDSQIDYQNTQGETFLYAIALYEHHDFRAMAEGLRKLDQFTPGQEHADRPTSTASQTNILTWVWLPPQDPSDAGACPVARLTLTPTQLFVETDSADRLDTVKHQLAAAFGFLLHFQGETTAPPQHRTPEVDLLSDSYIVPPTIVPKEEEQQILESLLETVYLEWAERPSPLLKGESPRHFCSAQQDTKEVAAIIDHMEQHDLGLRRTGQSAYNFNILRGHIGL</sequence>
<dbReference type="RefSeq" id="WP_312745220.1">
    <property type="nucleotide sequence ID" value="NZ_CP116968.1"/>
</dbReference>
<accession>A0AA96GHU9</accession>
<proteinExistence type="predicted"/>
<organism evidence="1 2">
    <name type="scientific">Candidatus Nitrospira neomarina</name>
    <dbReference type="NCBI Taxonomy" id="3020899"/>
    <lineage>
        <taxon>Bacteria</taxon>
        <taxon>Pseudomonadati</taxon>
        <taxon>Nitrospirota</taxon>
        <taxon>Nitrospiria</taxon>
        <taxon>Nitrospirales</taxon>
        <taxon>Nitrospiraceae</taxon>
        <taxon>Nitrospira</taxon>
    </lineage>
</organism>
<gene>
    <name evidence="1" type="ORF">PQG83_20795</name>
</gene>
<evidence type="ECO:0000313" key="2">
    <source>
        <dbReference type="Proteomes" id="UP001302494"/>
    </source>
</evidence>
<keyword evidence="2" id="KW-1185">Reference proteome</keyword>
<dbReference type="KEGG" id="nneo:PQG83_20795"/>
<dbReference type="EMBL" id="CP116968">
    <property type="protein sequence ID" value="WNM62151.1"/>
    <property type="molecule type" value="Genomic_DNA"/>
</dbReference>
<dbReference type="Proteomes" id="UP001302494">
    <property type="component" value="Chromosome"/>
</dbReference>
<protein>
    <submittedName>
        <fullName evidence="1">Uncharacterized protein</fullName>
    </submittedName>
</protein>